<accession>A0ABW1WG19</accession>
<protein>
    <submittedName>
        <fullName evidence="4">Rep family protein</fullName>
    </submittedName>
</protein>
<gene>
    <name evidence="4" type="ORF">ACFP7A_11075</name>
</gene>
<feature type="domain" description="Helicase superfamily 3 single-stranded DNA/RNA virus" evidence="2">
    <location>
        <begin position="235"/>
        <end position="324"/>
    </location>
</feature>
<dbReference type="InterPro" id="IPR000605">
    <property type="entry name" value="Helicase_SF3_ssDNA/RNA_vir"/>
</dbReference>
<proteinExistence type="predicted"/>
<evidence type="ECO:0000256" key="1">
    <source>
        <dbReference type="SAM" id="MobiDB-lite"/>
    </source>
</evidence>
<dbReference type="Gene3D" id="3.40.50.300">
    <property type="entry name" value="P-loop containing nucleotide triphosphate hydrolases"/>
    <property type="match status" value="1"/>
</dbReference>
<dbReference type="InterPro" id="IPR027417">
    <property type="entry name" value="P-loop_NTPase"/>
</dbReference>
<feature type="compositionally biased region" description="Polar residues" evidence="1">
    <location>
        <begin position="7"/>
        <end position="19"/>
    </location>
</feature>
<dbReference type="Gene3D" id="3.40.1310.30">
    <property type="match status" value="1"/>
</dbReference>
<dbReference type="SUPFAM" id="SSF52540">
    <property type="entry name" value="P-loop containing nucleoside triphosphate hydrolases"/>
    <property type="match status" value="1"/>
</dbReference>
<keyword evidence="5" id="KW-1185">Reference proteome</keyword>
<sequence length="409" mass="47104">MADMPTNKDNIPNEENGSTLKDKKAKAMMYVQQIKHLPITDLMNQSKENQLETLERFAEQAKAIRYALIIHDKDLDDNGMPKEPHVHLMLEFEQSIRLSTVASRLNDKPNYLETYSRKGTKSDIQNGFAYLIHFTNNAKDKFQYDIEEVRANFDFKSYIESLESGISISSLLNTLREGKITALKAKQVIATQAGAIAFAKFEPKIMKIEELRQEEEFQRWQTKMIEDNISKKVFWLFGNSGVGKSLIASIIADNKKTAYFKTGGSNDMFQGYDGEHTIIIDELRPENINYSDLLKITDPFNYDSTTVARYKNAKLQAELIIITSPYSPKEFYNGYSKTNKKIDKLVDSFGQLNRRLSLILEITKDHLIELDYDEKYGSYIQKNSRKNVYLRNTITNTITLDDVLDNLDN</sequence>
<organism evidence="4 5">
    <name type="scientific">Sporolactobacillus kofuensis</name>
    <dbReference type="NCBI Taxonomy" id="269672"/>
    <lineage>
        <taxon>Bacteria</taxon>
        <taxon>Bacillati</taxon>
        <taxon>Bacillota</taxon>
        <taxon>Bacilli</taxon>
        <taxon>Bacillales</taxon>
        <taxon>Sporolactobacillaceae</taxon>
        <taxon>Sporolactobacillus</taxon>
    </lineage>
</organism>
<reference evidence="5" key="1">
    <citation type="journal article" date="2019" name="Int. J. Syst. Evol. Microbiol.">
        <title>The Global Catalogue of Microorganisms (GCM) 10K type strain sequencing project: providing services to taxonomists for standard genome sequencing and annotation.</title>
        <authorList>
            <consortium name="The Broad Institute Genomics Platform"/>
            <consortium name="The Broad Institute Genome Sequencing Center for Infectious Disease"/>
            <person name="Wu L."/>
            <person name="Ma J."/>
        </authorList>
    </citation>
    <scope>NUCLEOTIDE SEQUENCE [LARGE SCALE GENOMIC DNA]</scope>
    <source>
        <strain evidence="5">CCUG 42001</strain>
    </source>
</reference>
<feature type="region of interest" description="Disordered" evidence="1">
    <location>
        <begin position="1"/>
        <end position="22"/>
    </location>
</feature>
<dbReference type="EMBL" id="JBHSTQ010000011">
    <property type="protein sequence ID" value="MFC6387148.1"/>
    <property type="molecule type" value="Genomic_DNA"/>
</dbReference>
<evidence type="ECO:0000259" key="3">
    <source>
        <dbReference type="Pfam" id="PF01719"/>
    </source>
</evidence>
<comment type="caution">
    <text evidence="4">The sequence shown here is derived from an EMBL/GenBank/DDBJ whole genome shotgun (WGS) entry which is preliminary data.</text>
</comment>
<evidence type="ECO:0000313" key="5">
    <source>
        <dbReference type="Proteomes" id="UP001596267"/>
    </source>
</evidence>
<name>A0ABW1WG19_9BACL</name>
<feature type="domain" description="Plasmid replication protein origin binding" evidence="3">
    <location>
        <begin position="57"/>
        <end position="154"/>
    </location>
</feature>
<dbReference type="Proteomes" id="UP001596267">
    <property type="component" value="Unassembled WGS sequence"/>
</dbReference>
<dbReference type="InterPro" id="IPR002631">
    <property type="entry name" value="Plasmid_rep_OBD"/>
</dbReference>
<evidence type="ECO:0000313" key="4">
    <source>
        <dbReference type="EMBL" id="MFC6387148.1"/>
    </source>
</evidence>
<dbReference type="Pfam" id="PF01719">
    <property type="entry name" value="Rep_OBD"/>
    <property type="match status" value="1"/>
</dbReference>
<dbReference type="Pfam" id="PF00910">
    <property type="entry name" value="RNA_helicase"/>
    <property type="match status" value="1"/>
</dbReference>
<dbReference type="RefSeq" id="WP_253076797.1">
    <property type="nucleotide sequence ID" value="NZ_JAMXWN010000011.1"/>
</dbReference>
<evidence type="ECO:0000259" key="2">
    <source>
        <dbReference type="Pfam" id="PF00910"/>
    </source>
</evidence>